<dbReference type="GO" id="GO:0003677">
    <property type="term" value="F:DNA binding"/>
    <property type="evidence" value="ECO:0007669"/>
    <property type="project" value="InterPro"/>
</dbReference>
<sequence>MRRRRHGAELKRQVLAECASPGASVAKVSMSHGLNANLVHKWRRQAQCGAEPVSAFVPIAMAAVPVASESAQFVELELQRGAISVRVRWPMAGASFCAAWLREILR</sequence>
<name>A0A940YJB7_9BURK</name>
<dbReference type="InterPro" id="IPR009057">
    <property type="entry name" value="Homeodomain-like_sf"/>
</dbReference>
<evidence type="ECO:0000313" key="2">
    <source>
        <dbReference type="Proteomes" id="UP000676246"/>
    </source>
</evidence>
<keyword evidence="2" id="KW-1185">Reference proteome</keyword>
<dbReference type="EMBL" id="JAGQDD010000038">
    <property type="protein sequence ID" value="MBQ0933650.1"/>
    <property type="molecule type" value="Genomic_DNA"/>
</dbReference>
<protein>
    <submittedName>
        <fullName evidence="1">Transposase</fullName>
    </submittedName>
</protein>
<dbReference type="SUPFAM" id="SSF46689">
    <property type="entry name" value="Homeodomain-like"/>
    <property type="match status" value="1"/>
</dbReference>
<accession>A0A940YJB7</accession>
<dbReference type="InterPro" id="IPR002514">
    <property type="entry name" value="Transposase_8"/>
</dbReference>
<comment type="caution">
    <text evidence="1">The sequence shown here is derived from an EMBL/GenBank/DDBJ whole genome shotgun (WGS) entry which is preliminary data.</text>
</comment>
<proteinExistence type="predicted"/>
<reference evidence="1 2" key="1">
    <citation type="submission" date="2021-04" db="EMBL/GenBank/DDBJ databases">
        <title>The genome sequence of Ideonella sp. 3Y2.</title>
        <authorList>
            <person name="Liu Y."/>
        </authorList>
    </citation>
    <scope>NUCLEOTIDE SEQUENCE [LARGE SCALE GENOMIC DNA]</scope>
    <source>
        <strain evidence="1 2">3Y2</strain>
    </source>
</reference>
<dbReference type="GO" id="GO:0006313">
    <property type="term" value="P:DNA transposition"/>
    <property type="evidence" value="ECO:0007669"/>
    <property type="project" value="InterPro"/>
</dbReference>
<dbReference type="Pfam" id="PF01527">
    <property type="entry name" value="HTH_Tnp_1"/>
    <property type="match status" value="1"/>
</dbReference>
<dbReference type="AlphaFoldDB" id="A0A940YJB7"/>
<evidence type="ECO:0000313" key="1">
    <source>
        <dbReference type="EMBL" id="MBQ0933650.1"/>
    </source>
</evidence>
<dbReference type="GO" id="GO:0004803">
    <property type="term" value="F:transposase activity"/>
    <property type="evidence" value="ECO:0007669"/>
    <property type="project" value="InterPro"/>
</dbReference>
<dbReference type="Proteomes" id="UP000676246">
    <property type="component" value="Unassembled WGS sequence"/>
</dbReference>
<organism evidence="1 2">
    <name type="scientific">Ideonella alba</name>
    <dbReference type="NCBI Taxonomy" id="2824118"/>
    <lineage>
        <taxon>Bacteria</taxon>
        <taxon>Pseudomonadati</taxon>
        <taxon>Pseudomonadota</taxon>
        <taxon>Betaproteobacteria</taxon>
        <taxon>Burkholderiales</taxon>
        <taxon>Sphaerotilaceae</taxon>
        <taxon>Ideonella</taxon>
    </lineage>
</organism>
<gene>
    <name evidence="1" type="ORF">KAK03_24550</name>
</gene>
<dbReference type="NCBIfam" id="NF047595">
    <property type="entry name" value="IS66_ISRel24_TnpA"/>
    <property type="match status" value="1"/>
</dbReference>